<dbReference type="Gene3D" id="1.20.120.910">
    <property type="entry name" value="DksA, coiled-coil domain"/>
    <property type="match status" value="1"/>
</dbReference>
<dbReference type="PANTHER" id="PTHR38777">
    <property type="entry name" value="FELS-2 PROPHAGE PROTEIN"/>
    <property type="match status" value="1"/>
</dbReference>
<dbReference type="InterPro" id="IPR020458">
    <property type="entry name" value="Znf_DskA_TraR_CS"/>
</dbReference>
<dbReference type="EMBL" id="CP095353">
    <property type="protein sequence ID" value="XAG71742.1"/>
    <property type="molecule type" value="Genomic_DNA"/>
</dbReference>
<dbReference type="Pfam" id="PF01258">
    <property type="entry name" value="zf-dskA_traR"/>
    <property type="match status" value="1"/>
</dbReference>
<organism evidence="6">
    <name type="scientific">bacterium 19CA06SA08-2</name>
    <dbReference type="NCBI Taxonomy" id="2920658"/>
    <lineage>
        <taxon>Bacteria</taxon>
    </lineage>
</organism>
<reference evidence="6" key="1">
    <citation type="submission" date="2022-03" db="EMBL/GenBank/DDBJ databases">
        <title>Sea Food Isolates.</title>
        <authorList>
            <person name="Li c."/>
        </authorList>
    </citation>
    <scope>NUCLEOTIDE SEQUENCE</scope>
    <source>
        <strain evidence="6">19CA06SA08-2</strain>
    </source>
</reference>
<evidence type="ECO:0000256" key="4">
    <source>
        <dbReference type="PROSITE-ProRule" id="PRU00510"/>
    </source>
</evidence>
<dbReference type="PANTHER" id="PTHR38777:SF1">
    <property type="entry name" value="DNAK SUPPRESSOR PROTEIN"/>
    <property type="match status" value="1"/>
</dbReference>
<dbReference type="GO" id="GO:0008270">
    <property type="term" value="F:zinc ion binding"/>
    <property type="evidence" value="ECO:0007669"/>
    <property type="project" value="UniProtKB-KW"/>
</dbReference>
<dbReference type="PROSITE" id="PS01102">
    <property type="entry name" value="ZF_DKSA_1"/>
    <property type="match status" value="1"/>
</dbReference>
<keyword evidence="3" id="KW-0862">Zinc</keyword>
<evidence type="ECO:0000256" key="1">
    <source>
        <dbReference type="ARBA" id="ARBA00022723"/>
    </source>
</evidence>
<evidence type="ECO:0000313" key="6">
    <source>
        <dbReference type="EMBL" id="XAG71742.1"/>
    </source>
</evidence>
<feature type="domain" description="Zinc finger DksA/TraR C4-type" evidence="5">
    <location>
        <begin position="21"/>
        <end position="53"/>
    </location>
</feature>
<accession>A0AAU6UES6</accession>
<dbReference type="InterPro" id="IPR000962">
    <property type="entry name" value="Znf_DskA_TraR"/>
</dbReference>
<dbReference type="PROSITE" id="PS51128">
    <property type="entry name" value="ZF_DKSA_2"/>
    <property type="match status" value="1"/>
</dbReference>
<evidence type="ECO:0000256" key="3">
    <source>
        <dbReference type="ARBA" id="ARBA00022833"/>
    </source>
</evidence>
<dbReference type="SUPFAM" id="SSF57716">
    <property type="entry name" value="Glucocorticoid receptor-like (DNA-binding domain)"/>
    <property type="match status" value="1"/>
</dbReference>
<dbReference type="AlphaFoldDB" id="A0AAU6UES6"/>
<evidence type="ECO:0000256" key="2">
    <source>
        <dbReference type="ARBA" id="ARBA00022771"/>
    </source>
</evidence>
<sequence length="56" mass="6244">MLAANLASQVGKGHYQGQSLYQCEECDDPIPAARRHHVPGVRLCVPCQTRLERLAR</sequence>
<evidence type="ECO:0000259" key="5">
    <source>
        <dbReference type="Pfam" id="PF01258"/>
    </source>
</evidence>
<dbReference type="GO" id="GO:1900378">
    <property type="term" value="P:positive regulation of secondary metabolite biosynthetic process"/>
    <property type="evidence" value="ECO:0007669"/>
    <property type="project" value="TreeGrafter"/>
</dbReference>
<name>A0AAU6UES6_UNCXX</name>
<keyword evidence="1" id="KW-0479">Metal-binding</keyword>
<proteinExistence type="predicted"/>
<gene>
    <name evidence="6" type="ORF">MRM75_21705</name>
</gene>
<feature type="zinc finger region" description="dksA C4-type" evidence="4">
    <location>
        <begin position="23"/>
        <end position="47"/>
    </location>
</feature>
<protein>
    <submittedName>
        <fullName evidence="6">TraR/DksA C4-type zinc finger protein</fullName>
    </submittedName>
</protein>
<keyword evidence="2" id="KW-0863">Zinc-finger</keyword>